<organism evidence="1">
    <name type="scientific">Mytilinidion resinicola</name>
    <dbReference type="NCBI Taxonomy" id="574789"/>
    <lineage>
        <taxon>Eukaryota</taxon>
        <taxon>Fungi</taxon>
        <taxon>Dikarya</taxon>
        <taxon>Ascomycota</taxon>
        <taxon>Pezizomycotina</taxon>
        <taxon>Dothideomycetes</taxon>
        <taxon>Pleosporomycetidae</taxon>
        <taxon>Mytilinidiales</taxon>
        <taxon>Mytilinidiaceae</taxon>
        <taxon>Mytilinidion</taxon>
    </lineage>
</organism>
<evidence type="ECO:0000313" key="2">
    <source>
        <dbReference type="Proteomes" id="UP000504636"/>
    </source>
</evidence>
<sequence>MSDHLDDHLDKVAEILGVAWDVVLEGHNLRTIKEWGLDIEKPDIEEPAVESSGKAPWGLGIVPFVPPGLDLAAENIRAILNREQCDHAPQIMARILLEAFKGAQFKLLTLAVRPEKAIPLFKKDVLCQQDAYIHTVVTVKFPGPIPRWWVLDLTRSQFGYGHVWMLLDTYCQRYKDPGSLIASWVPLIVSSGGRARKDPFFEALRDRLFATFCTTLREQGLHSIQDLVILHPEDAREKADVLVEALRACTEDTAAEWRV</sequence>
<dbReference type="Proteomes" id="UP000504636">
    <property type="component" value="Unplaced"/>
</dbReference>
<reference evidence="1 3" key="1">
    <citation type="journal article" date="2020" name="Stud. Mycol.">
        <title>101 Dothideomycetes genomes: a test case for predicting lifestyles and emergence of pathogens.</title>
        <authorList>
            <person name="Haridas S."/>
            <person name="Albert R."/>
            <person name="Binder M."/>
            <person name="Bloem J."/>
            <person name="Labutti K."/>
            <person name="Salamov A."/>
            <person name="Andreopoulos B."/>
            <person name="Baker S."/>
            <person name="Barry K."/>
            <person name="Bills G."/>
            <person name="Bluhm B."/>
            <person name="Cannon C."/>
            <person name="Castanera R."/>
            <person name="Culley D."/>
            <person name="Daum C."/>
            <person name="Ezra D."/>
            <person name="Gonzalez J."/>
            <person name="Henrissat B."/>
            <person name="Kuo A."/>
            <person name="Liang C."/>
            <person name="Lipzen A."/>
            <person name="Lutzoni F."/>
            <person name="Magnuson J."/>
            <person name="Mondo S."/>
            <person name="Nolan M."/>
            <person name="Ohm R."/>
            <person name="Pangilinan J."/>
            <person name="Park H.-J."/>
            <person name="Ramirez L."/>
            <person name="Alfaro M."/>
            <person name="Sun H."/>
            <person name="Tritt A."/>
            <person name="Yoshinaga Y."/>
            <person name="Zwiers L.-H."/>
            <person name="Turgeon B."/>
            <person name="Goodwin S."/>
            <person name="Spatafora J."/>
            <person name="Crous P."/>
            <person name="Grigoriev I."/>
        </authorList>
    </citation>
    <scope>NUCLEOTIDE SEQUENCE</scope>
    <source>
        <strain evidence="1 3">CBS 304.34</strain>
    </source>
</reference>
<proteinExistence type="predicted"/>
<dbReference type="AlphaFoldDB" id="A0A6A6YBB2"/>
<dbReference type="OrthoDB" id="10571978at2759"/>
<reference evidence="3" key="2">
    <citation type="submission" date="2020-04" db="EMBL/GenBank/DDBJ databases">
        <authorList>
            <consortium name="NCBI Genome Project"/>
        </authorList>
    </citation>
    <scope>NUCLEOTIDE SEQUENCE</scope>
    <source>
        <strain evidence="3">CBS 304.34</strain>
    </source>
</reference>
<name>A0A6A6YBB2_9PEZI</name>
<dbReference type="GeneID" id="54466767"/>
<dbReference type="RefSeq" id="XP_033572873.1">
    <property type="nucleotide sequence ID" value="XM_033725874.1"/>
</dbReference>
<evidence type="ECO:0000313" key="1">
    <source>
        <dbReference type="EMBL" id="KAF2805909.1"/>
    </source>
</evidence>
<reference evidence="3" key="3">
    <citation type="submission" date="2025-04" db="UniProtKB">
        <authorList>
            <consortium name="RefSeq"/>
        </authorList>
    </citation>
    <scope>IDENTIFICATION</scope>
    <source>
        <strain evidence="3">CBS 304.34</strain>
    </source>
</reference>
<accession>A0A6A6YBB2</accession>
<evidence type="ECO:0000313" key="3">
    <source>
        <dbReference type="RefSeq" id="XP_033572873.1"/>
    </source>
</evidence>
<gene>
    <name evidence="1 3" type="ORF">BDZ99DRAFT_524155</name>
</gene>
<dbReference type="EMBL" id="MU003708">
    <property type="protein sequence ID" value="KAF2805909.1"/>
    <property type="molecule type" value="Genomic_DNA"/>
</dbReference>
<protein>
    <submittedName>
        <fullName evidence="1 3">Uncharacterized protein</fullName>
    </submittedName>
</protein>
<keyword evidence="2" id="KW-1185">Reference proteome</keyword>